<dbReference type="InterPro" id="IPR022263">
    <property type="entry name" value="KxYKxGKxW"/>
</dbReference>
<organism evidence="3">
    <name type="scientific">Fructobacillus tropaeoli</name>
    <dbReference type="NCBI Taxonomy" id="709323"/>
    <lineage>
        <taxon>Bacteria</taxon>
        <taxon>Bacillati</taxon>
        <taxon>Bacillota</taxon>
        <taxon>Bacilli</taxon>
        <taxon>Lactobacillales</taxon>
        <taxon>Lactobacillaceae</taxon>
        <taxon>Fructobacillus</taxon>
    </lineage>
</organism>
<feature type="compositionally biased region" description="Low complexity" evidence="2">
    <location>
        <begin position="233"/>
        <end position="253"/>
    </location>
</feature>
<dbReference type="InterPro" id="IPR046776">
    <property type="entry name" value="Pectate_lyase_5"/>
</dbReference>
<dbReference type="Proteomes" id="UP000064514">
    <property type="component" value="Unassembled WGS sequence"/>
</dbReference>
<evidence type="ECO:0000256" key="1">
    <source>
        <dbReference type="ARBA" id="ARBA00022729"/>
    </source>
</evidence>
<feature type="region of interest" description="Disordered" evidence="2">
    <location>
        <begin position="229"/>
        <end position="291"/>
    </location>
</feature>
<dbReference type="RefSeq" id="WP_059393868.1">
    <property type="nucleotide sequence ID" value="NZ_DF968082.1"/>
</dbReference>
<reference evidence="3" key="1">
    <citation type="journal article" date="2015" name="BMC Genomics">
        <title>Comparative genomics of Fructobacillus spp. and Leuconostoc spp. reveals niche-specific evolution of Fructobacillus spp.</title>
        <authorList>
            <person name="Endo A."/>
            <person name="Tanizawa Y."/>
            <person name="Tanaka N."/>
            <person name="Maeno S."/>
            <person name="Kumar H."/>
            <person name="Shiwa Y."/>
            <person name="Okada S."/>
            <person name="Yoshikawa H."/>
            <person name="Dicks L."/>
            <person name="Nakagawa J."/>
            <person name="Arita M."/>
        </authorList>
    </citation>
    <scope>NUCLEOTIDE SEQUENCE [LARGE SCALE GENOMIC DNA]</scope>
    <source>
        <strain evidence="3">F214-1</strain>
    </source>
</reference>
<evidence type="ECO:0000256" key="2">
    <source>
        <dbReference type="SAM" id="MobiDB-lite"/>
    </source>
</evidence>
<dbReference type="NCBIfam" id="TIGR03715">
    <property type="entry name" value="KxYKxGKxW"/>
    <property type="match status" value="1"/>
</dbReference>
<feature type="compositionally biased region" description="Polar residues" evidence="2">
    <location>
        <begin position="254"/>
        <end position="291"/>
    </location>
</feature>
<keyword evidence="1" id="KW-0732">Signal</keyword>
<dbReference type="AlphaFoldDB" id="A0A3F3H1I5"/>
<gene>
    <name evidence="3" type="ORF">FTRO_0050060</name>
</gene>
<name>A0A3F3H1I5_9LACO</name>
<dbReference type="Pfam" id="PF19258">
    <property type="entry name" value="KxYKxGKxW_sig"/>
    <property type="match status" value="1"/>
</dbReference>
<evidence type="ECO:0000313" key="3">
    <source>
        <dbReference type="EMBL" id="GAP04454.1"/>
    </source>
</evidence>
<accession>A0A3F3H1I5</accession>
<feature type="region of interest" description="Disordered" evidence="2">
    <location>
        <begin position="100"/>
        <end position="132"/>
    </location>
</feature>
<protein>
    <submittedName>
        <fullName evidence="3">Serine-rich repeat adhesion glycoprotein</fullName>
    </submittedName>
</protein>
<sequence length="640" mass="66297">MNRNQDLNKTIKEHFKMYKAGKVWLVAGITLSFLSLGSGSLAAHADSIAKSGESSQTDGGSQLTATNSAATSTASVTSQQTAQVSQTAFIATSLSVSQSQSTSTSSSTSQSQLNSESVSTSQSQSTSASASTSQSQSISASASTSQSQSSVAGSTTNQSQSLSASVSASQSLALLHSGQGQANTQFITSQSTQTTAQAGTTDENVSALSLGTTAVTPEALAQSDLADQGTVLGDSSDSSTTSQSSIGSQTSTSPAPTAVQSMADDQTARSQFNSTVASNTTSQSNQANPSSITISQSDQLTNIAQYKAQDQANNSYAAVTDWASFKAAYLNDNIRFIDIQNDITNPNAGNYNDLSERTQNIIIQGNGHQLNLGQAAMWTGVSPNVASNGTGGSTFTITNTNLVQYDAWNSTGESGSIGKGGYPNAAISSYSQNNSDGGWIYNIDNVSLNGPQGITGPANQQPEHLLDAEGSYAIFSGNVTVNSTQEMARISKVDIVNGANVNFQLANGANVTSNTGDGSPMFNFSSLATAQSQGSAITGSDHMFRVGDGASVSGGFYHSGAAAPGLFNYGLVYGSYQGMEIGDNVTWTLDGYRHLLDQLNYNGSNPNNRQYIFGRNFTVNILNNQDNLSGVTAFDGRDCI</sequence>
<proteinExistence type="predicted"/>
<dbReference type="EMBL" id="DF968082">
    <property type="protein sequence ID" value="GAP04454.1"/>
    <property type="molecule type" value="Genomic_DNA"/>
</dbReference>
<dbReference type="STRING" id="709323.GCA_001047135_01004"/>
<dbReference type="Pfam" id="PF20585">
    <property type="entry name" value="Pectate_lyase_5"/>
    <property type="match status" value="1"/>
</dbReference>